<dbReference type="GO" id="GO:0031297">
    <property type="term" value="P:replication fork processing"/>
    <property type="evidence" value="ECO:0007669"/>
    <property type="project" value="InterPro"/>
</dbReference>
<proteinExistence type="predicted"/>
<organism evidence="2 3">
    <name type="scientific">Ophiocordyceps australis</name>
    <dbReference type="NCBI Taxonomy" id="1399860"/>
    <lineage>
        <taxon>Eukaryota</taxon>
        <taxon>Fungi</taxon>
        <taxon>Dikarya</taxon>
        <taxon>Ascomycota</taxon>
        <taxon>Pezizomycotina</taxon>
        <taxon>Sordariomycetes</taxon>
        <taxon>Hypocreomycetidae</taxon>
        <taxon>Hypocreales</taxon>
        <taxon>Ophiocordycipitaceae</taxon>
        <taxon>Ophiocordyceps</taxon>
    </lineage>
</organism>
<evidence type="ECO:0000313" key="3">
    <source>
        <dbReference type="Proteomes" id="UP000224854"/>
    </source>
</evidence>
<evidence type="ECO:0000256" key="1">
    <source>
        <dbReference type="SAM" id="MobiDB-lite"/>
    </source>
</evidence>
<dbReference type="PANTHER" id="PTHR28122">
    <property type="entry name" value="E3 UBIQUITIN-PROTEIN LIGASE SUBSTRATE RECEPTOR MMS22"/>
    <property type="match status" value="1"/>
</dbReference>
<dbReference type="GO" id="GO:0005634">
    <property type="term" value="C:nucleus"/>
    <property type="evidence" value="ECO:0007669"/>
    <property type="project" value="InterPro"/>
</dbReference>
<gene>
    <name evidence="2" type="ORF">CDD82_2443</name>
</gene>
<evidence type="ECO:0000313" key="2">
    <source>
        <dbReference type="EMBL" id="PHH79341.1"/>
    </source>
</evidence>
<dbReference type="Pfam" id="PF09462">
    <property type="entry name" value="Mus7"/>
    <property type="match status" value="1"/>
</dbReference>
<sequence>MPSPVSVAEANNPASVEPQSTVCTGRDPLKQSRGRRSRFRKSTRPRRINVEAPQYSHANGPLIVENFAEIDSGITETDVHQSKLRGLGPYGTDYSHHFETFPIETPVFFHESTLLGSGILAFCSNDNFAHEMPDPRPRAFMTLDGRILRCGPWDVQVSSEIGILLDMVTEQIESEFVGDVSQVDKSVPVSATTFILSYVKDSVTFSDEGNVKSFAARFYECLSTLNQRVGPTLDKADNESKSKHRLILMIYDRLLLTLLIVLKIVTSHSTAASLTTERVQMEDLLAEMAKTMITTLCKLGSSPMTQMYEELTLIRCRERGVRGDRPPIHSWVLVMRVLDIAQIPRSSFWDVAHTAIVSPAVVASGDANQYERCWELVFSLLPLTQFNNWGIVDVGHGRPSAGPEGWTIPQSLLKTVLCAYQRNNHQPPSFNNYCRALVARCYYLVQHWGWRKSGGVVGTIFDFFGSQNLAHLRNEEADQSPRFIEELSRRPKLDIEPSDRCFHIFLKLVAISICKMDDAGAAKDIRNLVARTIPNHNRQYLRDQAVHARELAALRNHHDLLCTLFWAAPVEMRPAVSLMQRLVVPENSHKAACLINLRCWRQLSRFIVASGEAPRTLRPLTRWRDAFFQQVLDQFHSVAPDVQQQVLAYSKQLGERIGDRVVNETISLNKRSVMDILYASVESSLDVIQHASNLESATFCFNSLQLRTVFEQSLDGTLGSDWGLLRACLATLSSFLTHIETSKDKEESQPGESQKEESQQSDYQISNSVLADDALMQLDQNLANVFFSLARHVLLMSGEHVETGQVECLEQMVVLAARMTLLLIDAGVLSISDVFVKGRFGFFDGAPHKLDLYQRRYLLLFVLTMLQRGFNDWTGIDFDLLEVWVSTLVQPRDCLAYETSLASELCRRGATFIPQSGMSLVARPDYPSNVVLFEFAVSGMRQRTRLMSKSTQGTQATNGSRNTLKLMMEQMKSDLKTLSASDASEHSSYVKFVQDIISLVKSHGSDMCAIDDYFYQISKEYAPSAQDPQLQVAKLVSYGLRLEDGDGKAARPLFFLLLNNVKSAMMKDELRREVVMLHKGMQNWGVAQFVLGKMLPAIVLLCLRNSSAYPLMDIYAEVLYLQLGQDVFSHELTETDMDWVCVLVRATVRGMHDMFGSRHGSLCASQMHVFEQVLGVLNLLWPSLVALSVTGASFESLGEVLRCLEHMSRFVTAAKLELEEVLQAGSDAVHVEWPQALEMQEAQLDHEVGLLADDLAQDVERNWNVTDEAISIQTPGRRPGQDVVPGTLIPAWDMGTMVHELHERAEEWCWRWWQLTEHHEDDAPKVAEAFVF</sequence>
<dbReference type="OrthoDB" id="2386201at2759"/>
<dbReference type="GO" id="GO:0035361">
    <property type="term" value="C:Cul8-RING ubiquitin ligase complex"/>
    <property type="evidence" value="ECO:0007669"/>
    <property type="project" value="TreeGrafter"/>
</dbReference>
<name>A0A2C5ZJE4_9HYPO</name>
<accession>A0A2C5ZJE4</accession>
<feature type="region of interest" description="Disordered" evidence="1">
    <location>
        <begin position="741"/>
        <end position="762"/>
    </location>
</feature>
<dbReference type="PANTHER" id="PTHR28122:SF1">
    <property type="entry name" value="E3 UBIQUITIN-PROTEIN LIGASE SUBSTRATE RECEPTOR MMS22"/>
    <property type="match status" value="1"/>
</dbReference>
<comment type="caution">
    <text evidence="2">The sequence shown here is derived from an EMBL/GenBank/DDBJ whole genome shotgun (WGS) entry which is preliminary data.</text>
</comment>
<feature type="compositionally biased region" description="Polar residues" evidence="1">
    <location>
        <begin position="12"/>
        <end position="23"/>
    </location>
</feature>
<feature type="compositionally biased region" description="Basic residues" evidence="1">
    <location>
        <begin position="32"/>
        <end position="47"/>
    </location>
</feature>
<dbReference type="EMBL" id="NJEU01000189">
    <property type="protein sequence ID" value="PHH79341.1"/>
    <property type="molecule type" value="Genomic_DNA"/>
</dbReference>
<dbReference type="GO" id="GO:0000724">
    <property type="term" value="P:double-strand break repair via homologous recombination"/>
    <property type="evidence" value="ECO:0007669"/>
    <property type="project" value="TreeGrafter"/>
</dbReference>
<dbReference type="Proteomes" id="UP000224854">
    <property type="component" value="Unassembled WGS sequence"/>
</dbReference>
<feature type="compositionally biased region" description="Basic and acidic residues" evidence="1">
    <location>
        <begin position="741"/>
        <end position="758"/>
    </location>
</feature>
<dbReference type="InterPro" id="IPR019021">
    <property type="entry name" value="Mms22"/>
</dbReference>
<feature type="region of interest" description="Disordered" evidence="1">
    <location>
        <begin position="1"/>
        <end position="52"/>
    </location>
</feature>
<protein>
    <submittedName>
        <fullName evidence="2">Uncharacterized protein</fullName>
    </submittedName>
</protein>
<keyword evidence="3" id="KW-1185">Reference proteome</keyword>
<reference evidence="2 3" key="1">
    <citation type="submission" date="2017-06" db="EMBL/GenBank/DDBJ databases">
        <title>Ant-infecting Ophiocordyceps genomes reveal a high diversity of potential behavioral manipulation genes and a possible major role for enterotoxins.</title>
        <authorList>
            <person name="De Bekker C."/>
            <person name="Evans H.C."/>
            <person name="Brachmann A."/>
            <person name="Hughes D.P."/>
        </authorList>
    </citation>
    <scope>NUCLEOTIDE SEQUENCE [LARGE SCALE GENOMIC DNA]</scope>
    <source>
        <strain evidence="2 3">1348a</strain>
    </source>
</reference>